<dbReference type="EMBL" id="JNBR01002551">
    <property type="protein sequence ID" value="OQR82232.1"/>
    <property type="molecule type" value="Genomic_DNA"/>
</dbReference>
<organism evidence="1 2">
    <name type="scientific">Achlya hypogyna</name>
    <name type="common">Oomycete</name>
    <name type="synonym">Protoachlya hypogyna</name>
    <dbReference type="NCBI Taxonomy" id="1202772"/>
    <lineage>
        <taxon>Eukaryota</taxon>
        <taxon>Sar</taxon>
        <taxon>Stramenopiles</taxon>
        <taxon>Oomycota</taxon>
        <taxon>Saprolegniomycetes</taxon>
        <taxon>Saprolegniales</taxon>
        <taxon>Achlyaceae</taxon>
        <taxon>Achlya</taxon>
    </lineage>
</organism>
<proteinExistence type="predicted"/>
<reference evidence="1 2" key="1">
    <citation type="journal article" date="2014" name="Genome Biol. Evol.">
        <title>The secreted proteins of Achlya hypogyna and Thraustotheca clavata identify the ancestral oomycete secretome and reveal gene acquisitions by horizontal gene transfer.</title>
        <authorList>
            <person name="Misner I."/>
            <person name="Blouin N."/>
            <person name="Leonard G."/>
            <person name="Richards T.A."/>
            <person name="Lane C.E."/>
        </authorList>
    </citation>
    <scope>NUCLEOTIDE SEQUENCE [LARGE SCALE GENOMIC DNA]</scope>
    <source>
        <strain evidence="1 2">ATCC 48635</strain>
    </source>
</reference>
<accession>A0A1V9Y927</accession>
<gene>
    <name evidence="1" type="ORF">ACHHYP_20811</name>
</gene>
<dbReference type="AlphaFoldDB" id="A0A1V9Y927"/>
<evidence type="ECO:0000313" key="2">
    <source>
        <dbReference type="Proteomes" id="UP000243579"/>
    </source>
</evidence>
<dbReference type="PANTHER" id="PTHR40866:SF1">
    <property type="entry name" value="BED-TYPE DOMAIN-CONTAINING PROTEIN"/>
    <property type="match status" value="1"/>
</dbReference>
<dbReference type="Proteomes" id="UP000243579">
    <property type="component" value="Unassembled WGS sequence"/>
</dbReference>
<sequence>MLPTRTQAKKLEALHAKYEDITLEETRVLFDELVAKYPDMAHHLAPSASIVQCEPFESGVVKV</sequence>
<dbReference type="PANTHER" id="PTHR40866">
    <property type="entry name" value="BED-TYPE DOMAIN-CONTAINING PROTEIN"/>
    <property type="match status" value="1"/>
</dbReference>
<comment type="caution">
    <text evidence="1">The sequence shown here is derived from an EMBL/GenBank/DDBJ whole genome shotgun (WGS) entry which is preliminary data.</text>
</comment>
<protein>
    <submittedName>
        <fullName evidence="1">Uncharacterized protein</fullName>
    </submittedName>
</protein>
<keyword evidence="2" id="KW-1185">Reference proteome</keyword>
<evidence type="ECO:0000313" key="1">
    <source>
        <dbReference type="EMBL" id="OQR82232.1"/>
    </source>
</evidence>
<name>A0A1V9Y927_ACHHY</name>